<keyword evidence="5" id="KW-1185">Reference proteome</keyword>
<feature type="region of interest" description="Disordered" evidence="1">
    <location>
        <begin position="34"/>
        <end position="63"/>
    </location>
</feature>
<protein>
    <recommendedName>
        <fullName evidence="6">Mid2 domain-containing protein</fullName>
    </recommendedName>
</protein>
<sequence length="421" mass="44947">MSRNILILVFIIAICFANNVTSKKIALTGFKNKNPSPTKTSISSSIKVSTRAPAPTTPPQKPDFPTFQVVKRASVVETCGNYQIPNFDLELYKDETCDVDKNGLMFGICYTGISDPRSCGWPEVCVDKHACTSSCGRTSIPNISATTCGRVNDGKDYCAMWYLVSDTYVYTSITCSDKQSWKTWEATLVEPISVDLATYFSTTTAMSETSETSATPTPTMSSKSSSILTISIVNPTDEGNSTVDTDPPDSNHSLGAIIGGIFGGIGAVSILGVLAWFVHHRRESKRRASRALAYDPGHSSSEDHGLPNAMSATQAESVHHSVRSSKPPGSPSQGYVPTGYPDSPLGSPNIDNGSIHTGGILTPSAMTPSAMSPSMSPSFMVPGDAQSMHSAYADQPLYEMHADQTVHEMPADPIGPKELPA</sequence>
<keyword evidence="2" id="KW-0472">Membrane</keyword>
<feature type="region of interest" description="Disordered" evidence="1">
    <location>
        <begin position="287"/>
        <end position="346"/>
    </location>
</feature>
<evidence type="ECO:0000256" key="2">
    <source>
        <dbReference type="SAM" id="Phobius"/>
    </source>
</evidence>
<gene>
    <name evidence="4" type="ORF">BPAE_0011g00750</name>
</gene>
<name>A0A4Z1G343_9HELO</name>
<feature type="chain" id="PRO_5021490161" description="Mid2 domain-containing protein" evidence="3">
    <location>
        <begin position="18"/>
        <end position="421"/>
    </location>
</feature>
<feature type="transmembrane region" description="Helical" evidence="2">
    <location>
        <begin position="254"/>
        <end position="278"/>
    </location>
</feature>
<keyword evidence="3" id="KW-0732">Signal</keyword>
<evidence type="ECO:0000313" key="4">
    <source>
        <dbReference type="EMBL" id="TGO29802.1"/>
    </source>
</evidence>
<proteinExistence type="predicted"/>
<keyword evidence="2" id="KW-1133">Transmembrane helix</keyword>
<dbReference type="AlphaFoldDB" id="A0A4Z1G343"/>
<comment type="caution">
    <text evidence="4">The sequence shown here is derived from an EMBL/GenBank/DDBJ whole genome shotgun (WGS) entry which is preliminary data.</text>
</comment>
<evidence type="ECO:0008006" key="6">
    <source>
        <dbReference type="Google" id="ProtNLM"/>
    </source>
</evidence>
<organism evidence="4 5">
    <name type="scientific">Botrytis paeoniae</name>
    <dbReference type="NCBI Taxonomy" id="278948"/>
    <lineage>
        <taxon>Eukaryota</taxon>
        <taxon>Fungi</taxon>
        <taxon>Dikarya</taxon>
        <taxon>Ascomycota</taxon>
        <taxon>Pezizomycotina</taxon>
        <taxon>Leotiomycetes</taxon>
        <taxon>Helotiales</taxon>
        <taxon>Sclerotiniaceae</taxon>
        <taxon>Botrytis</taxon>
    </lineage>
</organism>
<evidence type="ECO:0000313" key="5">
    <source>
        <dbReference type="Proteomes" id="UP000297910"/>
    </source>
</evidence>
<accession>A0A4Z1G343</accession>
<evidence type="ECO:0000256" key="1">
    <source>
        <dbReference type="SAM" id="MobiDB-lite"/>
    </source>
</evidence>
<keyword evidence="2" id="KW-0812">Transmembrane</keyword>
<feature type="compositionally biased region" description="Low complexity" evidence="1">
    <location>
        <begin position="35"/>
        <end position="47"/>
    </location>
</feature>
<dbReference type="Proteomes" id="UP000297910">
    <property type="component" value="Unassembled WGS sequence"/>
</dbReference>
<feature type="signal peptide" evidence="3">
    <location>
        <begin position="1"/>
        <end position="17"/>
    </location>
</feature>
<reference evidence="4 5" key="1">
    <citation type="submission" date="2017-12" db="EMBL/GenBank/DDBJ databases">
        <title>Comparative genomics of Botrytis spp.</title>
        <authorList>
            <person name="Valero-Jimenez C.A."/>
            <person name="Tapia P."/>
            <person name="Veloso J."/>
            <person name="Silva-Moreno E."/>
            <person name="Staats M."/>
            <person name="Valdes J.H."/>
            <person name="Van Kan J.A.L."/>
        </authorList>
    </citation>
    <scope>NUCLEOTIDE SEQUENCE [LARGE SCALE GENOMIC DNA]</scope>
    <source>
        <strain evidence="4 5">Bp0003</strain>
    </source>
</reference>
<dbReference type="EMBL" id="PQXI01000011">
    <property type="protein sequence ID" value="TGO29802.1"/>
    <property type="molecule type" value="Genomic_DNA"/>
</dbReference>
<evidence type="ECO:0000256" key="3">
    <source>
        <dbReference type="SAM" id="SignalP"/>
    </source>
</evidence>